<name>A0A0I9S9Q8_BACFG</name>
<dbReference type="EMBL" id="VOHY01000008">
    <property type="protein sequence ID" value="TWV73640.1"/>
    <property type="molecule type" value="Genomic_DNA"/>
</dbReference>
<comment type="caution">
    <text evidence="2">The sequence shown here is derived from an EMBL/GenBank/DDBJ whole genome shotgun (WGS) entry which is preliminary data.</text>
</comment>
<gene>
    <name evidence="2" type="ORF">EE52_0210685</name>
    <name evidence="1" type="ORF">F3B44_11650</name>
    <name evidence="3" type="ORF">FSA08_11590</name>
</gene>
<reference evidence="2" key="2">
    <citation type="submission" date="2014-07" db="EMBL/GenBank/DDBJ databases">
        <title>Genetics and epidemiology of antimicrobial resistance in B. fragilis group.</title>
        <authorList>
            <person name="Sydenham T.V."/>
            <person name="Hasman H."/>
            <person name="Kemp M."/>
            <person name="Justesen U.S."/>
        </authorList>
    </citation>
    <scope>NUCLEOTIDE SEQUENCE [LARGE SCALE GENOMIC DNA]</scope>
    <source>
        <strain evidence="2">DCMOUH0018B</strain>
    </source>
</reference>
<reference evidence="1 5" key="3">
    <citation type="journal article" date="2019" name="Nat. Med.">
        <title>A library of human gut bacterial isolates paired with longitudinal multiomics data enables mechanistic microbiome research.</title>
        <authorList>
            <person name="Poyet M."/>
            <person name="Groussin M."/>
            <person name="Gibbons S.M."/>
            <person name="Avila-Pacheco J."/>
            <person name="Jiang X."/>
            <person name="Kearney S.M."/>
            <person name="Perrotta A.R."/>
            <person name="Berdy B."/>
            <person name="Zhao S."/>
            <person name="Lieberman T.D."/>
            <person name="Swanson P.K."/>
            <person name="Smith M."/>
            <person name="Roesemann S."/>
            <person name="Alexander J.E."/>
            <person name="Rich S.A."/>
            <person name="Livny J."/>
            <person name="Vlamakis H."/>
            <person name="Clish C."/>
            <person name="Bullock K."/>
            <person name="Deik A."/>
            <person name="Scott J."/>
            <person name="Pierce K.A."/>
            <person name="Xavier R.J."/>
            <person name="Alm E.J."/>
        </authorList>
    </citation>
    <scope>NUCLEOTIDE SEQUENCE [LARGE SCALE GENOMIC DNA]</scope>
    <source>
        <strain evidence="1 5">BIOML-A106</strain>
    </source>
</reference>
<evidence type="ECO:0000313" key="4">
    <source>
        <dbReference type="Proteomes" id="UP000318041"/>
    </source>
</evidence>
<reference evidence="2" key="1">
    <citation type="book" date="2014" name="THE 24TH EUROPEAN CONGRESS OF CLINICAL MICROBIOLOGY AND INFECTIOUS DISEASES" publisher="ECCMID 2014" city="Barcelona, Spain">
        <title>Identification of resistance genes in three multidrug-resistant Bacteroides fragilis isolates by whole genome sequencing.</title>
        <editorList>
            <person name="Unknown"/>
            <person name="A."/>
        </editorList>
        <authorList>
            <person name="Sydenham T.V."/>
            <person name="Hasman H."/>
            <person name="Wang M."/>
            <person name="Soki J."/>
            <person name="Nagy E."/>
            <person name="Justesen U.S."/>
        </authorList>
    </citation>
    <scope>NUCLEOTIDE SEQUENCE</scope>
    <source>
        <strain evidence="2">DCMOUH0018B</strain>
    </source>
</reference>
<dbReference type="Proteomes" id="UP000318041">
    <property type="component" value="Unassembled WGS sequence"/>
</dbReference>
<dbReference type="RefSeq" id="WP_007219348.1">
    <property type="nucleotide sequence ID" value="NZ_CP036542.1"/>
</dbReference>
<sequence length="83" mass="9711">MATKSIDKKKTLEYAVAFYFYDSGCVNFMMGNIMYQHIKTIYDERADGRGQNTLEVVYNYKKMKYEVLCLTDSKLAQKEISIL</sequence>
<evidence type="ECO:0000313" key="2">
    <source>
        <dbReference type="EMBL" id="KFX74687.1"/>
    </source>
</evidence>
<evidence type="ECO:0000313" key="3">
    <source>
        <dbReference type="EMBL" id="TWV73640.1"/>
    </source>
</evidence>
<dbReference type="AlphaFoldDB" id="A0A0I9S9Q8"/>
<protein>
    <submittedName>
        <fullName evidence="2">Uncharacterized protein</fullName>
    </submittedName>
</protein>
<dbReference type="Proteomes" id="UP000479773">
    <property type="component" value="Unassembled WGS sequence"/>
</dbReference>
<dbReference type="EMBL" id="JMZZ02000108">
    <property type="protein sequence ID" value="KFX74687.1"/>
    <property type="molecule type" value="Genomic_DNA"/>
</dbReference>
<accession>A0A0I9S9Q8</accession>
<dbReference type="GeneID" id="61676450"/>
<reference evidence="3 4" key="4">
    <citation type="submission" date="2019-08" db="EMBL/GenBank/DDBJ databases">
        <title>Genome sequencing of Bacteroides fragilis Sample_iSURF_9.</title>
        <authorList>
            <person name="Chandler J.E."/>
            <person name="Ruoff K.L."/>
            <person name="Price C.E."/>
            <person name="Valls R.A."/>
            <person name="O'Toole G.A."/>
        </authorList>
    </citation>
    <scope>NUCLEOTIDE SEQUENCE [LARGE SCALE GENOMIC DNA]</scope>
    <source>
        <strain evidence="3 4">CFPLTA004_1B</strain>
    </source>
</reference>
<proteinExistence type="predicted"/>
<organism evidence="2">
    <name type="scientific">Bacteroides fragilis</name>
    <dbReference type="NCBI Taxonomy" id="817"/>
    <lineage>
        <taxon>Bacteria</taxon>
        <taxon>Pseudomonadati</taxon>
        <taxon>Bacteroidota</taxon>
        <taxon>Bacteroidia</taxon>
        <taxon>Bacteroidales</taxon>
        <taxon>Bacteroidaceae</taxon>
        <taxon>Bacteroides</taxon>
    </lineage>
</organism>
<dbReference type="PATRIC" id="fig|817.53.peg.2209"/>
<dbReference type="EMBL" id="VWEQ01000009">
    <property type="protein sequence ID" value="KAA4752347.1"/>
    <property type="molecule type" value="Genomic_DNA"/>
</dbReference>
<evidence type="ECO:0000313" key="1">
    <source>
        <dbReference type="EMBL" id="KAA4752347.1"/>
    </source>
</evidence>
<evidence type="ECO:0000313" key="5">
    <source>
        <dbReference type="Proteomes" id="UP000479773"/>
    </source>
</evidence>